<dbReference type="AlphaFoldDB" id="A0A839Z123"/>
<dbReference type="EMBL" id="JACICF010000001">
    <property type="protein sequence ID" value="MBB3764380.1"/>
    <property type="molecule type" value="Genomic_DNA"/>
</dbReference>
<keyword evidence="6" id="KW-0808">Transferase</keyword>
<dbReference type="Gene3D" id="1.20.120.1630">
    <property type="match status" value="1"/>
</dbReference>
<evidence type="ECO:0000256" key="5">
    <source>
        <dbReference type="SAM" id="Phobius"/>
    </source>
</evidence>
<dbReference type="Pfam" id="PF04191">
    <property type="entry name" value="PEMT"/>
    <property type="match status" value="1"/>
</dbReference>
<dbReference type="InterPro" id="IPR007318">
    <property type="entry name" value="Phopholipid_MeTrfase"/>
</dbReference>
<evidence type="ECO:0000313" key="7">
    <source>
        <dbReference type="Proteomes" id="UP000578569"/>
    </source>
</evidence>
<dbReference type="PANTHER" id="PTHR12714">
    <property type="entry name" value="PROTEIN-S ISOPRENYLCYSTEINE O-METHYLTRANSFERASE"/>
    <property type="match status" value="1"/>
</dbReference>
<comment type="caution">
    <text evidence="6">The sequence shown here is derived from an EMBL/GenBank/DDBJ whole genome shotgun (WGS) entry which is preliminary data.</text>
</comment>
<evidence type="ECO:0000256" key="1">
    <source>
        <dbReference type="ARBA" id="ARBA00004127"/>
    </source>
</evidence>
<reference evidence="6 7" key="1">
    <citation type="submission" date="2020-08" db="EMBL/GenBank/DDBJ databases">
        <title>Genomic Encyclopedia of Type Strains, Phase IV (KMG-IV): sequencing the most valuable type-strain genomes for metagenomic binning, comparative biology and taxonomic classification.</title>
        <authorList>
            <person name="Goeker M."/>
        </authorList>
    </citation>
    <scope>NUCLEOTIDE SEQUENCE [LARGE SCALE GENOMIC DNA]</scope>
    <source>
        <strain evidence="6 7">DSM 24194</strain>
    </source>
</reference>
<evidence type="ECO:0000256" key="3">
    <source>
        <dbReference type="ARBA" id="ARBA00022989"/>
    </source>
</evidence>
<evidence type="ECO:0000313" key="6">
    <source>
        <dbReference type="EMBL" id="MBB3764380.1"/>
    </source>
</evidence>
<feature type="transmembrane region" description="Helical" evidence="5">
    <location>
        <begin position="45"/>
        <end position="68"/>
    </location>
</feature>
<dbReference type="PANTHER" id="PTHR12714:SF24">
    <property type="entry name" value="SLR1182 PROTEIN"/>
    <property type="match status" value="1"/>
</dbReference>
<accession>A0A839Z123</accession>
<keyword evidence="7" id="KW-1185">Reference proteome</keyword>
<dbReference type="RefSeq" id="WP_183933642.1">
    <property type="nucleotide sequence ID" value="NZ_JACICF010000001.1"/>
</dbReference>
<comment type="subcellular location">
    <subcellularLocation>
        <location evidence="1">Endomembrane system</location>
        <topology evidence="1">Multi-pass membrane protein</topology>
    </subcellularLocation>
</comment>
<keyword evidence="3 5" id="KW-1133">Transmembrane helix</keyword>
<feature type="transmembrane region" description="Helical" evidence="5">
    <location>
        <begin position="12"/>
        <end position="33"/>
    </location>
</feature>
<evidence type="ECO:0000256" key="4">
    <source>
        <dbReference type="ARBA" id="ARBA00023136"/>
    </source>
</evidence>
<dbReference type="Proteomes" id="UP000578569">
    <property type="component" value="Unassembled WGS sequence"/>
</dbReference>
<sequence length="161" mass="17519">MAGKDKDIAGVIAPPPLIYGIPLALGLWIHATIGGMDVPETILPWLPRALTGGALAAAGAVIIVLALLRFGQAKTPPEPWEETTALVTGGIYRRTRNPMYLGMALIFFGITLIAACLLLLALFVLAVVVIDRGVIRREESYMERKFGDDYRAYKAATKRWI</sequence>
<name>A0A839Z123_9SPHN</name>
<dbReference type="GO" id="GO:0012505">
    <property type="term" value="C:endomembrane system"/>
    <property type="evidence" value="ECO:0007669"/>
    <property type="project" value="UniProtKB-SubCell"/>
</dbReference>
<keyword evidence="6" id="KW-0489">Methyltransferase</keyword>
<organism evidence="6 7">
    <name type="scientific">Sphingomicrobium lutaoense</name>
    <dbReference type="NCBI Taxonomy" id="515949"/>
    <lineage>
        <taxon>Bacteria</taxon>
        <taxon>Pseudomonadati</taxon>
        <taxon>Pseudomonadota</taxon>
        <taxon>Alphaproteobacteria</taxon>
        <taxon>Sphingomonadales</taxon>
        <taxon>Sphingomonadaceae</taxon>
        <taxon>Sphingomicrobium</taxon>
    </lineage>
</organism>
<proteinExistence type="predicted"/>
<protein>
    <submittedName>
        <fullName evidence="6">Protein-S-isoprenylcysteine O-methyltransferase Ste14</fullName>
    </submittedName>
</protein>
<evidence type="ECO:0000256" key="2">
    <source>
        <dbReference type="ARBA" id="ARBA00022692"/>
    </source>
</evidence>
<gene>
    <name evidence="6" type="ORF">FHS50_001403</name>
</gene>
<keyword evidence="4 5" id="KW-0472">Membrane</keyword>
<feature type="transmembrane region" description="Helical" evidence="5">
    <location>
        <begin position="100"/>
        <end position="130"/>
    </location>
</feature>
<dbReference type="GO" id="GO:0008168">
    <property type="term" value="F:methyltransferase activity"/>
    <property type="evidence" value="ECO:0007669"/>
    <property type="project" value="UniProtKB-KW"/>
</dbReference>
<dbReference type="GO" id="GO:0032259">
    <property type="term" value="P:methylation"/>
    <property type="evidence" value="ECO:0007669"/>
    <property type="project" value="UniProtKB-KW"/>
</dbReference>
<keyword evidence="2 5" id="KW-0812">Transmembrane</keyword>